<dbReference type="RefSeq" id="WP_380585620.1">
    <property type="nucleotide sequence ID" value="NZ_JBHSQJ010000084.1"/>
</dbReference>
<dbReference type="SUPFAM" id="SSF51126">
    <property type="entry name" value="Pectin lyase-like"/>
    <property type="match status" value="1"/>
</dbReference>
<dbReference type="PROSITE" id="PS50093">
    <property type="entry name" value="PKD"/>
    <property type="match status" value="1"/>
</dbReference>
<feature type="region of interest" description="Disordered" evidence="1">
    <location>
        <begin position="310"/>
        <end position="342"/>
    </location>
</feature>
<accession>A0ABW1G4L0</accession>
<name>A0ABW1G4L0_9ACTN</name>
<dbReference type="Proteomes" id="UP001596174">
    <property type="component" value="Unassembled WGS sequence"/>
</dbReference>
<reference evidence="5" key="1">
    <citation type="journal article" date="2019" name="Int. J. Syst. Evol. Microbiol.">
        <title>The Global Catalogue of Microorganisms (GCM) 10K type strain sequencing project: providing services to taxonomists for standard genome sequencing and annotation.</title>
        <authorList>
            <consortium name="The Broad Institute Genomics Platform"/>
            <consortium name="The Broad Institute Genome Sequencing Center for Infectious Disease"/>
            <person name="Wu L."/>
            <person name="Ma J."/>
        </authorList>
    </citation>
    <scope>NUCLEOTIDE SEQUENCE [LARGE SCALE GENOMIC DNA]</scope>
    <source>
        <strain evidence="5">JCM 4816</strain>
    </source>
</reference>
<dbReference type="Pfam" id="PF18911">
    <property type="entry name" value="PKD_4"/>
    <property type="match status" value="1"/>
</dbReference>
<dbReference type="EMBL" id="JBHSQJ010000084">
    <property type="protein sequence ID" value="MFC5909645.1"/>
    <property type="molecule type" value="Genomic_DNA"/>
</dbReference>
<dbReference type="Gene3D" id="2.60.40.10">
    <property type="entry name" value="Immunoglobulins"/>
    <property type="match status" value="2"/>
</dbReference>
<feature type="domain" description="PKD" evidence="3">
    <location>
        <begin position="486"/>
        <end position="540"/>
    </location>
</feature>
<feature type="signal peptide" evidence="2">
    <location>
        <begin position="1"/>
        <end position="26"/>
    </location>
</feature>
<dbReference type="InterPro" id="IPR035986">
    <property type="entry name" value="PKD_dom_sf"/>
</dbReference>
<keyword evidence="5" id="KW-1185">Reference proteome</keyword>
<dbReference type="InterPro" id="IPR000601">
    <property type="entry name" value="PKD_dom"/>
</dbReference>
<dbReference type="Gene3D" id="2.160.20.10">
    <property type="entry name" value="Single-stranded right-handed beta-helix, Pectin lyase-like"/>
    <property type="match status" value="1"/>
</dbReference>
<organism evidence="4 5">
    <name type="scientific">Streptacidiphilus monticola</name>
    <dbReference type="NCBI Taxonomy" id="2161674"/>
    <lineage>
        <taxon>Bacteria</taxon>
        <taxon>Bacillati</taxon>
        <taxon>Actinomycetota</taxon>
        <taxon>Actinomycetes</taxon>
        <taxon>Kitasatosporales</taxon>
        <taxon>Streptomycetaceae</taxon>
        <taxon>Streptacidiphilus</taxon>
    </lineage>
</organism>
<evidence type="ECO:0000256" key="2">
    <source>
        <dbReference type="SAM" id="SignalP"/>
    </source>
</evidence>
<sequence length="910" mass="94059">MSRIRTAGLIPLALAAGLLAAPSAHADGAVVRFVQSSAADCADAGPGDQAQPYCTLQAALSAAQPGDTVMVVEATDDAVLSRSGTPDAPITLTSADMSSVSTGTLALQSVHDVRISRFRGSGTLHIADSRQVSVESSELADISGPAVGSVDITGSSADVTLRQTYVLNFNAPYAVQVGAGTQRVTLSTNVLRAPVRLSGTSDALVAGNSVTASGTSALTVSGGSAGTVLVDNVFDGPLKADPDSLQGMRESYDNVRPGSDGTLYDWGGTAYTTVTAFQAAPGGFGVQDLVTAPSAAARNYDNWVDAADETAPGELPTDVNGRPRVDNTLVPNTGTGSGTWDRGAEEVQDPIHFYAPSPSPDQAPTGTAITLPYQDFNPWRTPVSATVDWGDGTTRSYAAGTLPSHVYTKGAAGGQTYAITETKRVEGSSYQQTFTTQVVISPPGPMTVKDAPGIRIPDARHPLTIDASTFGTLFFSPWGIAGETMDFGDGTGTVPVDASNMLHTYARPGRYRVTQTATDRIGRTISASAVAQVGAAFAAVAPARLLDTRNGTGAAKGRPGAHSVIRLTVTGHGVPSGATSVLLNLTAVGSAAPGYVTAYPHGRPRPTASSLDYRRGQTIANLVSVPVGANGQVDLYVSAGPVDLVADVEGYQSTAPTGPAGFFTSYLGQHGEWTNWWGAPRLAADGTRTLQVVPPELTNLQQYDMGYGATAVVLRLTVSKPGSAGYLTAYRAGTARPGTSVLNFSQGEDRSATAVVPVGPDGKVSVYAHAGRPILLSVAVEGFYAPELADSQFHVMTTPVRVLDTRTGLGHRGRLAASTDWRFKVSGAAGLPSGVTGVLVNLTAVNPTAPGSLWAWADGNHRPVEEALRYQRGQVTAGLVWLPVVNGYLRLSSDYGTLDVVADIEGYALG</sequence>
<proteinExistence type="predicted"/>
<dbReference type="InterPro" id="IPR013783">
    <property type="entry name" value="Ig-like_fold"/>
</dbReference>
<feature type="chain" id="PRO_5045574799" evidence="2">
    <location>
        <begin position="27"/>
        <end position="910"/>
    </location>
</feature>
<gene>
    <name evidence="4" type="ORF">ACFP3V_20820</name>
</gene>
<evidence type="ECO:0000256" key="1">
    <source>
        <dbReference type="SAM" id="MobiDB-lite"/>
    </source>
</evidence>
<keyword evidence="2" id="KW-0732">Signal</keyword>
<dbReference type="SUPFAM" id="SSF49299">
    <property type="entry name" value="PKD domain"/>
    <property type="match status" value="1"/>
</dbReference>
<evidence type="ECO:0000259" key="3">
    <source>
        <dbReference type="PROSITE" id="PS50093"/>
    </source>
</evidence>
<dbReference type="CDD" id="cd00146">
    <property type="entry name" value="PKD"/>
    <property type="match status" value="1"/>
</dbReference>
<protein>
    <submittedName>
        <fullName evidence="4">PKD domain-containing protein</fullName>
    </submittedName>
</protein>
<evidence type="ECO:0000313" key="5">
    <source>
        <dbReference type="Proteomes" id="UP001596174"/>
    </source>
</evidence>
<evidence type="ECO:0000313" key="4">
    <source>
        <dbReference type="EMBL" id="MFC5909645.1"/>
    </source>
</evidence>
<comment type="caution">
    <text evidence="4">The sequence shown here is derived from an EMBL/GenBank/DDBJ whole genome shotgun (WGS) entry which is preliminary data.</text>
</comment>
<dbReference type="InterPro" id="IPR011050">
    <property type="entry name" value="Pectin_lyase_fold/virulence"/>
</dbReference>
<dbReference type="InterPro" id="IPR012334">
    <property type="entry name" value="Pectin_lyas_fold"/>
</dbReference>